<sequence>MNPDGTNNPQTPADPGPTRDDLTPSNIYYQQDPQQMVSTPEPLPTPKEVVSPPVVSLAEPEPVLEEAVLPKRSFPVKKILIIILAVLAVLGVALLLTRFTSKKTGTVSKETTITWWGLWDEEQVVKPLIDEYQAQNPKVKVVYVRNSSKDYRERLTNALAKGTGPDIFRIHATWLPMFVKEVSPVPESVMSPADMTANYYPSLAFFSLKDSFAGVPMVYDGLQMFVNEDIFEKAGATPPKTWFELRDTAKTLTKVENGIITQAGVGLGEVSNVDHWQDIVGLMLLQNRVDLNNLADTKAEDVFKFWAMFSKNYGVWDKSLPSSTAYFASGKLAIYFGPSWRALNIEELNPKLKFKAVALPQLPKASPTDPDVAYASYWIESVWERSPNKDVAWNFVKFISSRESLEKLYQNASQVRGMGSAYPYVDMAGKLVDQPILGPLVADAPNAKMWYLVSRTFDGTTGINSQISKYFEDGINSI</sequence>
<feature type="compositionally biased region" description="Polar residues" evidence="1">
    <location>
        <begin position="1"/>
        <end position="11"/>
    </location>
</feature>
<keyword evidence="2" id="KW-0472">Membrane</keyword>
<keyword evidence="2" id="KW-1133">Transmembrane helix</keyword>
<comment type="caution">
    <text evidence="3">The sequence shown here is derived from an EMBL/GenBank/DDBJ whole genome shotgun (WGS) entry which is preliminary data.</text>
</comment>
<feature type="non-terminal residue" evidence="3">
    <location>
        <position position="478"/>
    </location>
</feature>
<feature type="transmembrane region" description="Helical" evidence="2">
    <location>
        <begin position="79"/>
        <end position="99"/>
    </location>
</feature>
<dbReference type="AlphaFoldDB" id="A0A1F8CNE1"/>
<evidence type="ECO:0000313" key="4">
    <source>
        <dbReference type="Proteomes" id="UP000179241"/>
    </source>
</evidence>
<accession>A0A1F8CNE1</accession>
<dbReference type="Pfam" id="PF13416">
    <property type="entry name" value="SBP_bac_8"/>
    <property type="match status" value="1"/>
</dbReference>
<gene>
    <name evidence="3" type="ORF">A2188_02970</name>
</gene>
<evidence type="ECO:0000256" key="2">
    <source>
        <dbReference type="SAM" id="Phobius"/>
    </source>
</evidence>
<feature type="compositionally biased region" description="Polar residues" evidence="1">
    <location>
        <begin position="23"/>
        <end position="38"/>
    </location>
</feature>
<dbReference type="SUPFAM" id="SSF53850">
    <property type="entry name" value="Periplasmic binding protein-like II"/>
    <property type="match status" value="1"/>
</dbReference>
<dbReference type="EMBL" id="MGHU01000015">
    <property type="protein sequence ID" value="OGM77606.1"/>
    <property type="molecule type" value="Genomic_DNA"/>
</dbReference>
<evidence type="ECO:0000256" key="1">
    <source>
        <dbReference type="SAM" id="MobiDB-lite"/>
    </source>
</evidence>
<dbReference type="PANTHER" id="PTHR43649:SF12">
    <property type="entry name" value="DIACETYLCHITOBIOSE BINDING PROTEIN DASA"/>
    <property type="match status" value="1"/>
</dbReference>
<proteinExistence type="predicted"/>
<evidence type="ECO:0000313" key="3">
    <source>
        <dbReference type="EMBL" id="OGM77606.1"/>
    </source>
</evidence>
<dbReference type="Proteomes" id="UP000179241">
    <property type="component" value="Unassembled WGS sequence"/>
</dbReference>
<organism evidence="3 4">
    <name type="scientific">Candidatus Woesebacteria bacterium RIFOXYA1_FULL_43_9</name>
    <dbReference type="NCBI Taxonomy" id="1802534"/>
    <lineage>
        <taxon>Bacteria</taxon>
        <taxon>Candidatus Woeseibacteriota</taxon>
    </lineage>
</organism>
<dbReference type="InterPro" id="IPR050490">
    <property type="entry name" value="Bact_solute-bd_prot1"/>
</dbReference>
<dbReference type="InterPro" id="IPR006059">
    <property type="entry name" value="SBP"/>
</dbReference>
<evidence type="ECO:0008006" key="5">
    <source>
        <dbReference type="Google" id="ProtNLM"/>
    </source>
</evidence>
<dbReference type="PANTHER" id="PTHR43649">
    <property type="entry name" value="ARABINOSE-BINDING PROTEIN-RELATED"/>
    <property type="match status" value="1"/>
</dbReference>
<dbReference type="Gene3D" id="3.40.190.10">
    <property type="entry name" value="Periplasmic binding protein-like II"/>
    <property type="match status" value="1"/>
</dbReference>
<keyword evidence="2" id="KW-0812">Transmembrane</keyword>
<feature type="region of interest" description="Disordered" evidence="1">
    <location>
        <begin position="1"/>
        <end position="50"/>
    </location>
</feature>
<reference evidence="3 4" key="1">
    <citation type="journal article" date="2016" name="Nat. Commun.">
        <title>Thousands of microbial genomes shed light on interconnected biogeochemical processes in an aquifer system.</title>
        <authorList>
            <person name="Anantharaman K."/>
            <person name="Brown C.T."/>
            <person name="Hug L.A."/>
            <person name="Sharon I."/>
            <person name="Castelle C.J."/>
            <person name="Probst A.J."/>
            <person name="Thomas B.C."/>
            <person name="Singh A."/>
            <person name="Wilkins M.J."/>
            <person name="Karaoz U."/>
            <person name="Brodie E.L."/>
            <person name="Williams K.H."/>
            <person name="Hubbard S.S."/>
            <person name="Banfield J.F."/>
        </authorList>
    </citation>
    <scope>NUCLEOTIDE SEQUENCE [LARGE SCALE GENOMIC DNA]</scope>
</reference>
<protein>
    <recommendedName>
        <fullName evidence="5">ABC transporter substrate-binding protein</fullName>
    </recommendedName>
</protein>
<name>A0A1F8CNE1_9BACT</name>